<feature type="transmembrane region" description="Helical" evidence="5">
    <location>
        <begin position="12"/>
        <end position="33"/>
    </location>
</feature>
<comment type="caution">
    <text evidence="6">The sequence shown here is derived from an EMBL/GenBank/DDBJ whole genome shotgun (WGS) entry which is preliminary data.</text>
</comment>
<name>A0ABP0G5K3_CLALP</name>
<organism evidence="6 7">
    <name type="scientific">Clavelina lepadiformis</name>
    <name type="common">Light-bulb sea squirt</name>
    <name type="synonym">Ascidia lepadiformis</name>
    <dbReference type="NCBI Taxonomy" id="159417"/>
    <lineage>
        <taxon>Eukaryota</taxon>
        <taxon>Metazoa</taxon>
        <taxon>Chordata</taxon>
        <taxon>Tunicata</taxon>
        <taxon>Ascidiacea</taxon>
        <taxon>Aplousobranchia</taxon>
        <taxon>Clavelinidae</taxon>
        <taxon>Clavelina</taxon>
    </lineage>
</organism>
<comment type="subcellular location">
    <subcellularLocation>
        <location evidence="1">Membrane</location>
        <topology evidence="1">Multi-pass membrane protein</topology>
    </subcellularLocation>
</comment>
<reference evidence="6 7" key="1">
    <citation type="submission" date="2024-02" db="EMBL/GenBank/DDBJ databases">
        <authorList>
            <person name="Daric V."/>
            <person name="Darras S."/>
        </authorList>
    </citation>
    <scope>NUCLEOTIDE SEQUENCE [LARGE SCALE GENOMIC DNA]</scope>
</reference>
<accession>A0ABP0G5K3</accession>
<dbReference type="EMBL" id="CAWYQH010000102">
    <property type="protein sequence ID" value="CAK8686457.1"/>
    <property type="molecule type" value="Genomic_DNA"/>
</dbReference>
<keyword evidence="4 5" id="KW-0472">Membrane</keyword>
<feature type="transmembrane region" description="Helical" evidence="5">
    <location>
        <begin position="134"/>
        <end position="154"/>
    </location>
</feature>
<dbReference type="InterPro" id="IPR004031">
    <property type="entry name" value="PMP22/EMP/MP20/Claudin"/>
</dbReference>
<dbReference type="PANTHER" id="PTHR10671:SF34">
    <property type="entry name" value="PROTEIN NKG7"/>
    <property type="match status" value="1"/>
</dbReference>
<protein>
    <submittedName>
        <fullName evidence="6">Uncharacterized protein</fullName>
    </submittedName>
</protein>
<feature type="transmembrane region" description="Helical" evidence="5">
    <location>
        <begin position="102"/>
        <end position="122"/>
    </location>
</feature>
<feature type="transmembrane region" description="Helical" evidence="5">
    <location>
        <begin position="70"/>
        <end position="90"/>
    </location>
</feature>
<dbReference type="Proteomes" id="UP001642483">
    <property type="component" value="Unassembled WGS sequence"/>
</dbReference>
<proteinExistence type="predicted"/>
<evidence type="ECO:0000256" key="4">
    <source>
        <dbReference type="ARBA" id="ARBA00023136"/>
    </source>
</evidence>
<keyword evidence="3 5" id="KW-1133">Transmembrane helix</keyword>
<evidence type="ECO:0000313" key="6">
    <source>
        <dbReference type="EMBL" id="CAK8686457.1"/>
    </source>
</evidence>
<sequence>MAKRQIASGISAFLGLAGFIFALAAICTNYWLLDGTDSSGLWRVCPNGVCEDLRIGSSRRYENYEMVRGFGVLTVTMGLLGTVVAILSIFMKKISASVTATLFLMAAFFGLTCVGLFTSLSSGSSYGYSFGLKWAAFPFSLLAGVLMTIVELTGE</sequence>
<keyword evidence="7" id="KW-1185">Reference proteome</keyword>
<evidence type="ECO:0000256" key="5">
    <source>
        <dbReference type="SAM" id="Phobius"/>
    </source>
</evidence>
<dbReference type="Pfam" id="PF00822">
    <property type="entry name" value="PMP22_Claudin"/>
    <property type="match status" value="1"/>
</dbReference>
<keyword evidence="2 5" id="KW-0812">Transmembrane</keyword>
<evidence type="ECO:0000256" key="3">
    <source>
        <dbReference type="ARBA" id="ARBA00022989"/>
    </source>
</evidence>
<dbReference type="Gene3D" id="1.20.140.150">
    <property type="match status" value="1"/>
</dbReference>
<evidence type="ECO:0000313" key="7">
    <source>
        <dbReference type="Proteomes" id="UP001642483"/>
    </source>
</evidence>
<dbReference type="PANTHER" id="PTHR10671">
    <property type="entry name" value="EPITHELIAL MEMBRANE PROTEIN-RELATED"/>
    <property type="match status" value="1"/>
</dbReference>
<dbReference type="InterPro" id="IPR050579">
    <property type="entry name" value="PMP-22/EMP/MP20-like"/>
</dbReference>
<gene>
    <name evidence="6" type="ORF">CVLEPA_LOCUS18387</name>
</gene>
<evidence type="ECO:0000256" key="1">
    <source>
        <dbReference type="ARBA" id="ARBA00004141"/>
    </source>
</evidence>
<evidence type="ECO:0000256" key="2">
    <source>
        <dbReference type="ARBA" id="ARBA00022692"/>
    </source>
</evidence>